<evidence type="ECO:0000313" key="17">
    <source>
        <dbReference type="Proteomes" id="UP001166286"/>
    </source>
</evidence>
<name>A0AA39R3S9_9LECA</name>
<dbReference type="GO" id="GO:0098552">
    <property type="term" value="C:side of membrane"/>
    <property type="evidence" value="ECO:0007669"/>
    <property type="project" value="UniProtKB-KW"/>
</dbReference>
<dbReference type="PROSITE" id="PS00131">
    <property type="entry name" value="CARBOXYPEPT_SER_SER"/>
    <property type="match status" value="1"/>
</dbReference>
<accession>A0AA39R3S9</accession>
<dbReference type="SUPFAM" id="SSF53474">
    <property type="entry name" value="alpha/beta-Hydrolases"/>
    <property type="match status" value="1"/>
</dbReference>
<dbReference type="Proteomes" id="UP001166286">
    <property type="component" value="Unassembled WGS sequence"/>
</dbReference>
<keyword evidence="9 14" id="KW-0378">Hydrolase</keyword>
<dbReference type="GO" id="GO:0000324">
    <property type="term" value="C:fungal-type vacuole"/>
    <property type="evidence" value="ECO:0007669"/>
    <property type="project" value="TreeGrafter"/>
</dbReference>
<feature type="compositionally biased region" description="Polar residues" evidence="15">
    <location>
        <begin position="617"/>
        <end position="639"/>
    </location>
</feature>
<dbReference type="GO" id="GO:0005886">
    <property type="term" value="C:plasma membrane"/>
    <property type="evidence" value="ECO:0007669"/>
    <property type="project" value="UniProtKB-SubCell"/>
</dbReference>
<keyword evidence="7 14" id="KW-0645">Protease</keyword>
<sequence length="677" mass="73762">MLFLFALITSLGFFGRVFSQFPPTPQSVTTLKSKYNSDITISYKEPGICETTPGVKSYAGYVHLPPGTLSDVGGYNNYSINTFFWFFESRTDPANAPLSIWFNGGPGASSLLGALQENGPCRINDDSNSTSLNPWSFNNEVNMLYIDQPNQVGFSWDILTNGTLDVINNVIKPQDFSHGIPEQNNTFYVGTFPSQNPSNTANDTQNAAKALWIFAQTWFQEFPDYKPNNDAISIFTESYGGHYGPVFTTFFEEQNLAIANGSFKETGDAYIIHLDTLGIFNGCIDLLSQEQSYPTIAYNNTYGIQAIDKTAYQTALDDWSKPESGCLARILECQAAEAQGDPYNYGNNQSVSDVCIQAVYICQSYVDGVYNQVSGRNVYDIAAINPDPFPPEYYLGYLSQAYVQAALGVPVNFTSESNSPYIAFADTGDFARSTVNGGYLQDLAFILDSGIKLALIYGDRDYICNWLGGENVSLNVPYSQSEKFHDAGYSNISTNDSYIGGQVRQYGNFSFSRVFQSGHEVPAYQPETAYQIFSRAIFGNDIATGTISTNNNSDYATQGSSTTFQVKNQDLGSPSPQCYLLAFDTTCTDDQQASVLNGTGLVHDYILIDKNQTNLFPGIGNTESPTETPTGSVSPTGSRSGAAKPGKTGTGGAGKLGEEMVLGELIMAVSLVALWNS</sequence>
<dbReference type="InterPro" id="IPR018202">
    <property type="entry name" value="Ser_caboxypep_ser_AS"/>
</dbReference>
<evidence type="ECO:0000256" key="3">
    <source>
        <dbReference type="ARBA" id="ARBA00009431"/>
    </source>
</evidence>
<comment type="caution">
    <text evidence="16">The sequence shown here is derived from an EMBL/GenBank/DDBJ whole genome shotgun (WGS) entry which is preliminary data.</text>
</comment>
<reference evidence="16" key="1">
    <citation type="submission" date="2023-03" db="EMBL/GenBank/DDBJ databases">
        <title>Complete genome of Cladonia borealis.</title>
        <authorList>
            <person name="Park H."/>
        </authorList>
    </citation>
    <scope>NUCLEOTIDE SEQUENCE</scope>
    <source>
        <strain evidence="16">ANT050790</strain>
    </source>
</reference>
<keyword evidence="17" id="KW-1185">Reference proteome</keyword>
<dbReference type="PRINTS" id="PR00724">
    <property type="entry name" value="CRBOXYPTASEC"/>
</dbReference>
<keyword evidence="5" id="KW-0472">Membrane</keyword>
<dbReference type="PANTHER" id="PTHR11802">
    <property type="entry name" value="SERINE PROTEASE FAMILY S10 SERINE CARBOXYPEPTIDASE"/>
    <property type="match status" value="1"/>
</dbReference>
<dbReference type="GO" id="GO:0004185">
    <property type="term" value="F:serine-type carboxypeptidase activity"/>
    <property type="evidence" value="ECO:0007669"/>
    <property type="project" value="UniProtKB-UniRule"/>
</dbReference>
<dbReference type="InterPro" id="IPR001563">
    <property type="entry name" value="Peptidase_S10"/>
</dbReference>
<dbReference type="AlphaFoldDB" id="A0AA39R3S9"/>
<protein>
    <recommendedName>
        <fullName evidence="14">Carboxypeptidase</fullName>
        <ecNumber evidence="14">3.4.16.-</ecNumber>
    </recommendedName>
</protein>
<evidence type="ECO:0000256" key="8">
    <source>
        <dbReference type="ARBA" id="ARBA00022729"/>
    </source>
</evidence>
<evidence type="ECO:0000256" key="7">
    <source>
        <dbReference type="ARBA" id="ARBA00022670"/>
    </source>
</evidence>
<gene>
    <name evidence="16" type="ORF">JMJ35_004280</name>
</gene>
<keyword evidence="12" id="KW-0449">Lipoprotein</keyword>
<keyword evidence="10" id="KW-0843">Virulence</keyword>
<evidence type="ECO:0000256" key="13">
    <source>
        <dbReference type="ARBA" id="ARBA00037356"/>
    </source>
</evidence>
<proteinExistence type="inferred from homology"/>
<organism evidence="16 17">
    <name type="scientific">Cladonia borealis</name>
    <dbReference type="NCBI Taxonomy" id="184061"/>
    <lineage>
        <taxon>Eukaryota</taxon>
        <taxon>Fungi</taxon>
        <taxon>Dikarya</taxon>
        <taxon>Ascomycota</taxon>
        <taxon>Pezizomycotina</taxon>
        <taxon>Lecanoromycetes</taxon>
        <taxon>OSLEUM clade</taxon>
        <taxon>Lecanoromycetidae</taxon>
        <taxon>Lecanorales</taxon>
        <taxon>Lecanorineae</taxon>
        <taxon>Cladoniaceae</taxon>
        <taxon>Cladonia</taxon>
    </lineage>
</organism>
<evidence type="ECO:0000256" key="11">
    <source>
        <dbReference type="ARBA" id="ARBA00023180"/>
    </source>
</evidence>
<dbReference type="GO" id="GO:0006508">
    <property type="term" value="P:proteolysis"/>
    <property type="evidence" value="ECO:0007669"/>
    <property type="project" value="UniProtKB-KW"/>
</dbReference>
<evidence type="ECO:0000256" key="6">
    <source>
        <dbReference type="ARBA" id="ARBA00022645"/>
    </source>
</evidence>
<dbReference type="EC" id="3.4.16.-" evidence="14"/>
<comment type="similarity">
    <text evidence="3 14">Belongs to the peptidase S10 family.</text>
</comment>
<keyword evidence="8 14" id="KW-0732">Signal</keyword>
<evidence type="ECO:0000256" key="9">
    <source>
        <dbReference type="ARBA" id="ARBA00022801"/>
    </source>
</evidence>
<keyword evidence="6 14" id="KW-0121">Carboxypeptidase</keyword>
<feature type="region of interest" description="Disordered" evidence="15">
    <location>
        <begin position="617"/>
        <end position="655"/>
    </location>
</feature>
<dbReference type="InterPro" id="IPR029058">
    <property type="entry name" value="AB_hydrolase_fold"/>
</dbReference>
<comment type="catalytic activity">
    <reaction evidence="1">
        <text>Preferential release of a C-terminal arginine or lysine residue.</text>
        <dbReference type="EC" id="3.4.16.6"/>
    </reaction>
</comment>
<comment type="function">
    <text evidence="13">Extracellular serine carboxypeptidase that contributes to pathogenicity.</text>
</comment>
<evidence type="ECO:0000256" key="4">
    <source>
        <dbReference type="ARBA" id="ARBA00022475"/>
    </source>
</evidence>
<evidence type="ECO:0000256" key="10">
    <source>
        <dbReference type="ARBA" id="ARBA00023026"/>
    </source>
</evidence>
<dbReference type="Pfam" id="PF00450">
    <property type="entry name" value="Peptidase_S10"/>
    <property type="match status" value="1"/>
</dbReference>
<dbReference type="EMBL" id="JAFEKC020000008">
    <property type="protein sequence ID" value="KAK0513294.1"/>
    <property type="molecule type" value="Genomic_DNA"/>
</dbReference>
<comment type="subcellular location">
    <subcellularLocation>
        <location evidence="2">Cell membrane</location>
        <topology evidence="2">Lipid-anchor</topology>
        <topology evidence="2">GPI-anchor</topology>
    </subcellularLocation>
</comment>
<evidence type="ECO:0000313" key="16">
    <source>
        <dbReference type="EMBL" id="KAK0513294.1"/>
    </source>
</evidence>
<evidence type="ECO:0000256" key="5">
    <source>
        <dbReference type="ARBA" id="ARBA00022622"/>
    </source>
</evidence>
<evidence type="ECO:0000256" key="15">
    <source>
        <dbReference type="SAM" id="MobiDB-lite"/>
    </source>
</evidence>
<dbReference type="PROSITE" id="PS00560">
    <property type="entry name" value="CARBOXYPEPT_SER_HIS"/>
    <property type="match status" value="1"/>
</dbReference>
<dbReference type="Gene3D" id="3.40.50.1820">
    <property type="entry name" value="alpha/beta hydrolase"/>
    <property type="match status" value="1"/>
</dbReference>
<feature type="signal peptide" evidence="14">
    <location>
        <begin position="1"/>
        <end position="19"/>
    </location>
</feature>
<feature type="chain" id="PRO_5041488215" description="Carboxypeptidase" evidence="14">
    <location>
        <begin position="20"/>
        <end position="677"/>
    </location>
</feature>
<keyword evidence="5" id="KW-0336">GPI-anchor</keyword>
<dbReference type="InterPro" id="IPR033124">
    <property type="entry name" value="Ser_caboxypep_his_AS"/>
</dbReference>
<evidence type="ECO:0000256" key="2">
    <source>
        <dbReference type="ARBA" id="ARBA00004609"/>
    </source>
</evidence>
<dbReference type="PANTHER" id="PTHR11802:SF189">
    <property type="entry name" value="CARBOXYPEPTIDASE"/>
    <property type="match status" value="1"/>
</dbReference>
<evidence type="ECO:0000256" key="12">
    <source>
        <dbReference type="ARBA" id="ARBA00023288"/>
    </source>
</evidence>
<evidence type="ECO:0000256" key="1">
    <source>
        <dbReference type="ARBA" id="ARBA00001003"/>
    </source>
</evidence>
<keyword evidence="11" id="KW-0325">Glycoprotein</keyword>
<keyword evidence="4" id="KW-1003">Cell membrane</keyword>
<evidence type="ECO:0000256" key="14">
    <source>
        <dbReference type="RuleBase" id="RU361156"/>
    </source>
</evidence>